<dbReference type="Proteomes" id="UP001500368">
    <property type="component" value="Unassembled WGS sequence"/>
</dbReference>
<comment type="caution">
    <text evidence="1">The sequence shown here is derived from an EMBL/GenBank/DDBJ whole genome shotgun (WGS) entry which is preliminary data.</text>
</comment>
<dbReference type="RefSeq" id="WP_222704267.1">
    <property type="nucleotide sequence ID" value="NZ_BAABLW010000002.1"/>
</dbReference>
<evidence type="ECO:0000313" key="2">
    <source>
        <dbReference type="Proteomes" id="UP001500368"/>
    </source>
</evidence>
<dbReference type="NCBIfam" id="NF038356">
    <property type="entry name" value="actino_DLW39"/>
    <property type="match status" value="1"/>
</dbReference>
<keyword evidence="2" id="KW-1185">Reference proteome</keyword>
<sequence length="39" mass="4505">MKRLVLTAAAVAGIIVYRRWKETEEVRDVWSQATDSVKK</sequence>
<protein>
    <submittedName>
        <fullName evidence="1">Uncharacterized protein</fullName>
    </submittedName>
</protein>
<name>A0ABP9FR88_9MICC</name>
<accession>A0ABP9FR88</accession>
<gene>
    <name evidence="1" type="ORF">GCM10025790_06130</name>
</gene>
<dbReference type="EMBL" id="BAABLW010000002">
    <property type="protein sequence ID" value="GAA4913989.1"/>
    <property type="molecule type" value="Genomic_DNA"/>
</dbReference>
<organism evidence="1 2">
    <name type="scientific">Nesterenkonia rhizosphaerae</name>
    <dbReference type="NCBI Taxonomy" id="1348272"/>
    <lineage>
        <taxon>Bacteria</taxon>
        <taxon>Bacillati</taxon>
        <taxon>Actinomycetota</taxon>
        <taxon>Actinomycetes</taxon>
        <taxon>Micrococcales</taxon>
        <taxon>Micrococcaceae</taxon>
        <taxon>Nesterenkonia</taxon>
    </lineage>
</organism>
<proteinExistence type="predicted"/>
<dbReference type="InterPro" id="IPR047990">
    <property type="entry name" value="DLW39-like"/>
</dbReference>
<evidence type="ECO:0000313" key="1">
    <source>
        <dbReference type="EMBL" id="GAA4913989.1"/>
    </source>
</evidence>
<reference evidence="2" key="1">
    <citation type="journal article" date="2019" name="Int. J. Syst. Evol. Microbiol.">
        <title>The Global Catalogue of Microorganisms (GCM) 10K type strain sequencing project: providing services to taxonomists for standard genome sequencing and annotation.</title>
        <authorList>
            <consortium name="The Broad Institute Genomics Platform"/>
            <consortium name="The Broad Institute Genome Sequencing Center for Infectious Disease"/>
            <person name="Wu L."/>
            <person name="Ma J."/>
        </authorList>
    </citation>
    <scope>NUCLEOTIDE SEQUENCE [LARGE SCALE GENOMIC DNA]</scope>
    <source>
        <strain evidence="2">JCM 19129</strain>
    </source>
</reference>